<evidence type="ECO:0000313" key="3">
    <source>
        <dbReference type="EMBL" id="VVC24928.1"/>
    </source>
</evidence>
<feature type="transmembrane region" description="Helical" evidence="2">
    <location>
        <begin position="524"/>
        <end position="544"/>
    </location>
</feature>
<dbReference type="PANTHER" id="PTHR10686:SF18">
    <property type="entry name" value="IP11787P-RELATED"/>
    <property type="match status" value="1"/>
</dbReference>
<organism evidence="3 4">
    <name type="scientific">Cinara cedri</name>
    <dbReference type="NCBI Taxonomy" id="506608"/>
    <lineage>
        <taxon>Eukaryota</taxon>
        <taxon>Metazoa</taxon>
        <taxon>Ecdysozoa</taxon>
        <taxon>Arthropoda</taxon>
        <taxon>Hexapoda</taxon>
        <taxon>Insecta</taxon>
        <taxon>Pterygota</taxon>
        <taxon>Neoptera</taxon>
        <taxon>Paraneoptera</taxon>
        <taxon>Hemiptera</taxon>
        <taxon>Sternorrhyncha</taxon>
        <taxon>Aphidomorpha</taxon>
        <taxon>Aphidoidea</taxon>
        <taxon>Aphididae</taxon>
        <taxon>Lachninae</taxon>
        <taxon>Cinara</taxon>
    </lineage>
</organism>
<dbReference type="OrthoDB" id="18814at2759"/>
<proteinExistence type="inferred from homology"/>
<dbReference type="Gene3D" id="1.20.1250.20">
    <property type="entry name" value="MFS general substrate transporter like domains"/>
    <property type="match status" value="1"/>
</dbReference>
<keyword evidence="2" id="KW-1133">Transmembrane helix</keyword>
<dbReference type="PANTHER" id="PTHR10686">
    <property type="entry name" value="FOLATE TRANSPORTER"/>
    <property type="match status" value="1"/>
</dbReference>
<keyword evidence="2" id="KW-0472">Membrane</keyword>
<dbReference type="Pfam" id="PF01770">
    <property type="entry name" value="Folate_carrier"/>
    <property type="match status" value="1"/>
</dbReference>
<dbReference type="SUPFAM" id="SSF103473">
    <property type="entry name" value="MFS general substrate transporter"/>
    <property type="match status" value="1"/>
</dbReference>
<feature type="transmembrane region" description="Helical" evidence="2">
    <location>
        <begin position="452"/>
        <end position="471"/>
    </location>
</feature>
<comment type="similarity">
    <text evidence="1">Belongs to the reduced folate carrier (RFC) transporter (TC 2.A.48) family.</text>
</comment>
<feature type="transmembrane region" description="Helical" evidence="2">
    <location>
        <begin position="280"/>
        <end position="299"/>
    </location>
</feature>
<feature type="transmembrane region" description="Helical" evidence="2">
    <location>
        <begin position="615"/>
        <end position="636"/>
    </location>
</feature>
<reference evidence="3 4" key="1">
    <citation type="submission" date="2019-08" db="EMBL/GenBank/DDBJ databases">
        <authorList>
            <person name="Alioto T."/>
            <person name="Alioto T."/>
            <person name="Gomez Garrido J."/>
        </authorList>
    </citation>
    <scope>NUCLEOTIDE SEQUENCE [LARGE SCALE GENOMIC DNA]</scope>
</reference>
<evidence type="ECO:0000256" key="2">
    <source>
        <dbReference type="SAM" id="Phobius"/>
    </source>
</evidence>
<sequence>MLGTQIGVSLFKVIWKSFGIFIRRKIDPATAEHHRRVYWGSKKPELRGQSVVKPGHLLIDCTVFKEKSLKEIYQKIEELIHCFLCFIKHMVTLYKHSKLCSECGGRHHTSLHFNTSNSDLQLPVMNALFSLAENYPYRPKVLLSTITVLKHDASGHYHEARALLVGGNQCSFMTEHCDPENIIRRIQFPGNVIWTFGGKKPVEMENWLKITLYVSLFACFRDFRPVDSFYTSYLTSPAVNFTSEQVSREIYPINSYATTSLVVIMFLITDYLLYKPIVMLDAFSSIIMFLLVLEPVTLFKSKISMVFLGLTSASELAYTSYAYAKITDRKLYQKMTGVIRGSNLLGKCVSSTFSQIAISYMHLDYSLLVYLSLMGSIMAFVVTFFFPSVHSSVYFYPESPISATKHKNYKTIDDKSHKVATKLYFEKKSPTPVRVVLNQLFLELRDVCNNPYLLKYGIWFGFATGIYFQVLTYNDVLYLKLNNEDPVNNKLYNGGVDAIAFITGSFSSYYIGFLKVEWQSASNMFFFIGSLLCCTSLCVCYYTSSLNLVYIMYIIYCFIFQSMNVVARSETAKHLKHESFAFIFGVAYFISLVISSALTYLFVQGTIYAMPVNVQFLFYGLINGGLALWYLFSILISK</sequence>
<evidence type="ECO:0000313" key="4">
    <source>
        <dbReference type="Proteomes" id="UP000325440"/>
    </source>
</evidence>
<feature type="transmembrane region" description="Helical" evidence="2">
    <location>
        <begin position="491"/>
        <end position="512"/>
    </location>
</feature>
<name>A0A5E4M128_9HEMI</name>
<feature type="transmembrane region" description="Helical" evidence="2">
    <location>
        <begin position="550"/>
        <end position="567"/>
    </location>
</feature>
<feature type="transmembrane region" description="Helical" evidence="2">
    <location>
        <begin position="579"/>
        <end position="603"/>
    </location>
</feature>
<keyword evidence="2" id="KW-0812">Transmembrane</keyword>
<dbReference type="InterPro" id="IPR036259">
    <property type="entry name" value="MFS_trans_sf"/>
</dbReference>
<feature type="transmembrane region" description="Helical" evidence="2">
    <location>
        <begin position="367"/>
        <end position="386"/>
    </location>
</feature>
<gene>
    <name evidence="3" type="ORF">CINCED_3A021592</name>
</gene>
<dbReference type="AlphaFoldDB" id="A0A5E4M128"/>
<dbReference type="GO" id="GO:0090482">
    <property type="term" value="F:vitamin transmembrane transporter activity"/>
    <property type="evidence" value="ECO:0007669"/>
    <property type="project" value="InterPro"/>
</dbReference>
<dbReference type="EMBL" id="CABPRJ010000007">
    <property type="protein sequence ID" value="VVC24928.1"/>
    <property type="molecule type" value="Genomic_DNA"/>
</dbReference>
<dbReference type="InterPro" id="IPR002666">
    <property type="entry name" value="Folate_carrier"/>
</dbReference>
<dbReference type="Proteomes" id="UP000325440">
    <property type="component" value="Unassembled WGS sequence"/>
</dbReference>
<feature type="transmembrane region" description="Helical" evidence="2">
    <location>
        <begin position="253"/>
        <end position="273"/>
    </location>
</feature>
<keyword evidence="4" id="KW-1185">Reference proteome</keyword>
<evidence type="ECO:0000256" key="1">
    <source>
        <dbReference type="ARBA" id="ARBA00005773"/>
    </source>
</evidence>
<protein>
    <submittedName>
        <fullName evidence="3">Reduced folate carrier,Major facilitator superfamily domain</fullName>
    </submittedName>
</protein>
<accession>A0A5E4M128</accession>
<dbReference type="GO" id="GO:0005886">
    <property type="term" value="C:plasma membrane"/>
    <property type="evidence" value="ECO:0007669"/>
    <property type="project" value="TreeGrafter"/>
</dbReference>